<dbReference type="Proteomes" id="UP000095767">
    <property type="component" value="Unassembled WGS sequence"/>
</dbReference>
<accession>A0A1E5ULA6</accession>
<proteinExistence type="predicted"/>
<sequence length="268" mass="28433">MARRPAAADVRIALIPALAGSGSGSSSAPVQPVGKTYSVWQVVHAMYYGVPAIPVLEDGHPAGGAVELVWQAAQGRVRGVVVGTMNTYLRACGRIPEVYPEGCSWDLNTALVAHASQPQPERGHPLICAHCNFAFCFGVHEAPWLIPPLRMFFPDPPVPATADLVTPPPVRPLYANRAVQGPGASPQLVVCSNMHHFMVAMGMLKLPHDAPSLVWRRPFSLGVLPTALGSAGGSLRRYAPAPLTNANSVVPGDDEYMLQLGGVCDGRR</sequence>
<protein>
    <submittedName>
        <fullName evidence="1">Uncharacterized protein</fullName>
    </submittedName>
</protein>
<dbReference type="EMBL" id="LWDX02072730">
    <property type="protein sequence ID" value="OEL13637.1"/>
    <property type="molecule type" value="Genomic_DNA"/>
</dbReference>
<keyword evidence="2" id="KW-1185">Reference proteome</keyword>
<evidence type="ECO:0000313" key="2">
    <source>
        <dbReference type="Proteomes" id="UP000095767"/>
    </source>
</evidence>
<comment type="caution">
    <text evidence="1">The sequence shown here is derived from an EMBL/GenBank/DDBJ whole genome shotgun (WGS) entry which is preliminary data.</text>
</comment>
<gene>
    <name evidence="1" type="ORF">BAE44_0025344</name>
</gene>
<organism evidence="1 2">
    <name type="scientific">Dichanthelium oligosanthes</name>
    <dbReference type="NCBI Taxonomy" id="888268"/>
    <lineage>
        <taxon>Eukaryota</taxon>
        <taxon>Viridiplantae</taxon>
        <taxon>Streptophyta</taxon>
        <taxon>Embryophyta</taxon>
        <taxon>Tracheophyta</taxon>
        <taxon>Spermatophyta</taxon>
        <taxon>Magnoliopsida</taxon>
        <taxon>Liliopsida</taxon>
        <taxon>Poales</taxon>
        <taxon>Poaceae</taxon>
        <taxon>PACMAD clade</taxon>
        <taxon>Panicoideae</taxon>
        <taxon>Panicodae</taxon>
        <taxon>Paniceae</taxon>
        <taxon>Dichantheliinae</taxon>
        <taxon>Dichanthelium</taxon>
    </lineage>
</organism>
<reference evidence="1 2" key="1">
    <citation type="submission" date="2016-09" db="EMBL/GenBank/DDBJ databases">
        <title>The draft genome of Dichanthelium oligosanthes: A C3 panicoid grass species.</title>
        <authorList>
            <person name="Studer A.J."/>
            <person name="Schnable J.C."/>
            <person name="Brutnell T.P."/>
        </authorList>
    </citation>
    <scope>NUCLEOTIDE SEQUENCE [LARGE SCALE GENOMIC DNA]</scope>
    <source>
        <strain evidence="2">cv. Kellogg 1175</strain>
        <tissue evidence="1">Leaf</tissue>
    </source>
</reference>
<evidence type="ECO:0000313" key="1">
    <source>
        <dbReference type="EMBL" id="OEL13637.1"/>
    </source>
</evidence>
<name>A0A1E5ULA6_9POAL</name>
<dbReference type="AlphaFoldDB" id="A0A1E5ULA6"/>
<dbReference type="OrthoDB" id="694579at2759"/>